<dbReference type="InterPro" id="IPR018060">
    <property type="entry name" value="HTH_AraC"/>
</dbReference>
<evidence type="ECO:0000256" key="1">
    <source>
        <dbReference type="ARBA" id="ARBA00023015"/>
    </source>
</evidence>
<accession>A0A2S6AC31</accession>
<proteinExistence type="predicted"/>
<dbReference type="Gene3D" id="1.10.10.60">
    <property type="entry name" value="Homeodomain-like"/>
    <property type="match status" value="1"/>
</dbReference>
<keyword evidence="3" id="KW-0804">Transcription</keyword>
<keyword evidence="6" id="KW-1185">Reference proteome</keyword>
<dbReference type="GO" id="GO:0003700">
    <property type="term" value="F:DNA-binding transcription factor activity"/>
    <property type="evidence" value="ECO:0007669"/>
    <property type="project" value="InterPro"/>
</dbReference>
<dbReference type="Proteomes" id="UP000238356">
    <property type="component" value="Unassembled WGS sequence"/>
</dbReference>
<sequence length="282" mass="29028">MPSDFSDAEGPFLRETGCEGAGAAVDRSKVVAVTDVPDAGRWSGAALLLPGVLAYAGAIGPTERHAHHAVQLMVAARDLRVVGDDGRVHTGTRLGIPSDTGHAIMTGARTAVALFVDPESALGSAVEHRLGADWAGAELLAGLDPAVRDLRAAVSALTRSVGAWAAPPPRHPGVSAALELLPELIAAGPVRTGTVAGRLGMSTSRLTHVFTEQVGLPLRRYVLWLRVMTAVARTAAGDDVTAAAHAAGFADSAHLSRTCRATFGLPPSALSRNVRVDIDSAT</sequence>
<dbReference type="GO" id="GO:0043565">
    <property type="term" value="F:sequence-specific DNA binding"/>
    <property type="evidence" value="ECO:0007669"/>
    <property type="project" value="InterPro"/>
</dbReference>
<dbReference type="EMBL" id="PSZD01000003">
    <property type="protein sequence ID" value="PPJ31314.1"/>
    <property type="molecule type" value="Genomic_DNA"/>
</dbReference>
<evidence type="ECO:0000256" key="3">
    <source>
        <dbReference type="ARBA" id="ARBA00023163"/>
    </source>
</evidence>
<dbReference type="PANTHER" id="PTHR46796">
    <property type="entry name" value="HTH-TYPE TRANSCRIPTIONAL ACTIVATOR RHAS-RELATED"/>
    <property type="match status" value="1"/>
</dbReference>
<dbReference type="InterPro" id="IPR050204">
    <property type="entry name" value="AraC_XylS_family_regulators"/>
</dbReference>
<gene>
    <name evidence="5" type="ORF">C5F51_06975</name>
</gene>
<keyword evidence="1" id="KW-0805">Transcription regulation</keyword>
<evidence type="ECO:0000259" key="4">
    <source>
        <dbReference type="PROSITE" id="PS01124"/>
    </source>
</evidence>
<dbReference type="Pfam" id="PF12833">
    <property type="entry name" value="HTH_18"/>
    <property type="match status" value="1"/>
</dbReference>
<reference evidence="5 6" key="1">
    <citation type="submission" date="2018-02" db="EMBL/GenBank/DDBJ databases">
        <title>8 Nocardia nova and 1 Nocardia cyriacigeorgica strain used for evolution to TMP-SMX.</title>
        <authorList>
            <person name="Mehta H."/>
            <person name="Weng J."/>
            <person name="Shamoo Y."/>
        </authorList>
    </citation>
    <scope>NUCLEOTIDE SEQUENCE [LARGE SCALE GENOMIC DNA]</scope>
    <source>
        <strain evidence="5 6">BAA2227</strain>
    </source>
</reference>
<protein>
    <submittedName>
        <fullName evidence="5">AraC family transcriptional regulator</fullName>
    </submittedName>
</protein>
<dbReference type="SMART" id="SM00342">
    <property type="entry name" value="HTH_ARAC"/>
    <property type="match status" value="1"/>
</dbReference>
<keyword evidence="2" id="KW-0238">DNA-binding</keyword>
<comment type="caution">
    <text evidence="5">The sequence shown here is derived from an EMBL/GenBank/DDBJ whole genome shotgun (WGS) entry which is preliminary data.</text>
</comment>
<dbReference type="RefSeq" id="WP_104362775.1">
    <property type="nucleotide sequence ID" value="NZ_PSYZ01000014.1"/>
</dbReference>
<feature type="domain" description="HTH araC/xylS-type" evidence="4">
    <location>
        <begin position="175"/>
        <end position="273"/>
    </location>
</feature>
<dbReference type="PROSITE" id="PS01124">
    <property type="entry name" value="HTH_ARAC_FAMILY_2"/>
    <property type="match status" value="1"/>
</dbReference>
<evidence type="ECO:0000313" key="6">
    <source>
        <dbReference type="Proteomes" id="UP000238356"/>
    </source>
</evidence>
<dbReference type="AlphaFoldDB" id="A0A2S6AC31"/>
<evidence type="ECO:0000256" key="2">
    <source>
        <dbReference type="ARBA" id="ARBA00023125"/>
    </source>
</evidence>
<organism evidence="5 6">
    <name type="scientific">Nocardia nova</name>
    <dbReference type="NCBI Taxonomy" id="37330"/>
    <lineage>
        <taxon>Bacteria</taxon>
        <taxon>Bacillati</taxon>
        <taxon>Actinomycetota</taxon>
        <taxon>Actinomycetes</taxon>
        <taxon>Mycobacteriales</taxon>
        <taxon>Nocardiaceae</taxon>
        <taxon>Nocardia</taxon>
    </lineage>
</organism>
<name>A0A2S6AC31_9NOCA</name>
<evidence type="ECO:0000313" key="5">
    <source>
        <dbReference type="EMBL" id="PPJ31314.1"/>
    </source>
</evidence>